<dbReference type="Proteomes" id="UP000030182">
    <property type="component" value="Unassembled WGS sequence"/>
</dbReference>
<organism evidence="2 3">
    <name type="scientific">Dermabacter hominis 1368</name>
    <dbReference type="NCBI Taxonomy" id="1450519"/>
    <lineage>
        <taxon>Bacteria</taxon>
        <taxon>Bacillati</taxon>
        <taxon>Actinomycetota</taxon>
        <taxon>Actinomycetes</taxon>
        <taxon>Micrococcales</taxon>
        <taxon>Dermabacteraceae</taxon>
        <taxon>Dermabacter</taxon>
    </lineage>
</organism>
<protein>
    <submittedName>
        <fullName evidence="2">Glycerophosphoryl diester phosphodiesterase</fullName>
    </submittedName>
</protein>
<feature type="domain" description="GP-PDE" evidence="1">
    <location>
        <begin position="14"/>
        <end position="256"/>
    </location>
</feature>
<evidence type="ECO:0000313" key="2">
    <source>
        <dbReference type="EMBL" id="KDS93002.1"/>
    </source>
</evidence>
<evidence type="ECO:0000259" key="1">
    <source>
        <dbReference type="PROSITE" id="PS51704"/>
    </source>
</evidence>
<dbReference type="SUPFAM" id="SSF51695">
    <property type="entry name" value="PLC-like phosphodiesterases"/>
    <property type="match status" value="1"/>
</dbReference>
<keyword evidence="3" id="KW-1185">Reference proteome</keyword>
<sequence>MSSPVRRYFSGPLPRAIAHRGFAPAGGENTLEAFAAARANGADVMETDVRASSDNVALAFHDSTLARVAGGDSRAIAETPWSRLSTIRVHGRGTIARLDDALASFPDLPFNIDVKAASAIEPTVAAIVRTGAGRRVCLTSFDPAVASEVVSRASSACGHQVMASASRTTVAAFLAASWLGAERLCTRVLARYAALQVPIRFRGLPILTPRFVAAAHRAGCEVHAWTIDDEPTMHALLDMGVDGIVSNRVDRLVKVREARANHRTGPGRE</sequence>
<dbReference type="PANTHER" id="PTHR43805:SF1">
    <property type="entry name" value="GP-PDE DOMAIN-CONTAINING PROTEIN"/>
    <property type="match status" value="1"/>
</dbReference>
<gene>
    <name evidence="2" type="ORF">DHOM_07665</name>
</gene>
<dbReference type="Pfam" id="PF03009">
    <property type="entry name" value="GDPD"/>
    <property type="match status" value="1"/>
</dbReference>
<dbReference type="RefSeq" id="WP_034373171.1">
    <property type="nucleotide sequence ID" value="NZ_KN323183.1"/>
</dbReference>
<dbReference type="PROSITE" id="PS51704">
    <property type="entry name" value="GP_PDE"/>
    <property type="match status" value="1"/>
</dbReference>
<reference evidence="2 3" key="1">
    <citation type="submission" date="2014-01" db="EMBL/GenBank/DDBJ databases">
        <title>Draft genome sequence of the multidrug-resistant clinical isolate Dermabacter hominis 1368.</title>
        <authorList>
            <person name="Albersmeier A."/>
            <person name="Bomholt C."/>
            <person name="Glaub A."/>
            <person name="Ruckert C."/>
            <person name="Soriano F."/>
            <person name="Fernandez-Natal I."/>
            <person name="Tauch A."/>
        </authorList>
    </citation>
    <scope>NUCLEOTIDE SEQUENCE [LARGE SCALE GENOMIC DNA]</scope>
    <source>
        <strain evidence="2 3">1368</strain>
    </source>
</reference>
<dbReference type="InterPro" id="IPR017946">
    <property type="entry name" value="PLC-like_Pdiesterase_TIM-brl"/>
</dbReference>
<accession>A0ABR4SJW7</accession>
<dbReference type="Gene3D" id="3.20.20.190">
    <property type="entry name" value="Phosphatidylinositol (PI) phosphodiesterase"/>
    <property type="match status" value="1"/>
</dbReference>
<name>A0ABR4SJW7_9MICO</name>
<evidence type="ECO:0000313" key="3">
    <source>
        <dbReference type="Proteomes" id="UP000030182"/>
    </source>
</evidence>
<dbReference type="InterPro" id="IPR030395">
    <property type="entry name" value="GP_PDE_dom"/>
</dbReference>
<comment type="caution">
    <text evidence="2">The sequence shown here is derived from an EMBL/GenBank/DDBJ whole genome shotgun (WGS) entry which is preliminary data.</text>
</comment>
<proteinExistence type="predicted"/>
<dbReference type="PANTHER" id="PTHR43805">
    <property type="entry name" value="GLYCEROPHOSPHORYL DIESTER PHOSPHODIESTERASE"/>
    <property type="match status" value="1"/>
</dbReference>
<dbReference type="EMBL" id="JDRS01000010">
    <property type="protein sequence ID" value="KDS93002.1"/>
    <property type="molecule type" value="Genomic_DNA"/>
</dbReference>